<evidence type="ECO:0000313" key="2">
    <source>
        <dbReference type="EMBL" id="KAI0294907.1"/>
    </source>
</evidence>
<protein>
    <recommendedName>
        <fullName evidence="4">F-box domain-containing protein</fullName>
    </recommendedName>
</protein>
<dbReference type="AlphaFoldDB" id="A0AAD4LYB8"/>
<evidence type="ECO:0000256" key="1">
    <source>
        <dbReference type="SAM" id="MobiDB-lite"/>
    </source>
</evidence>
<comment type="caution">
    <text evidence="2">The sequence shown here is derived from an EMBL/GenBank/DDBJ whole genome shotgun (WGS) entry which is preliminary data.</text>
</comment>
<evidence type="ECO:0008006" key="4">
    <source>
        <dbReference type="Google" id="ProtNLM"/>
    </source>
</evidence>
<feature type="region of interest" description="Disordered" evidence="1">
    <location>
        <begin position="434"/>
        <end position="523"/>
    </location>
</feature>
<feature type="compositionally biased region" description="Acidic residues" evidence="1">
    <location>
        <begin position="476"/>
        <end position="492"/>
    </location>
</feature>
<feature type="compositionally biased region" description="Acidic residues" evidence="1">
    <location>
        <begin position="451"/>
        <end position="461"/>
    </location>
</feature>
<dbReference type="EMBL" id="WTXG01000065">
    <property type="protein sequence ID" value="KAI0294907.1"/>
    <property type="molecule type" value="Genomic_DNA"/>
</dbReference>
<accession>A0AAD4LYB8</accession>
<dbReference type="SUPFAM" id="SSF81383">
    <property type="entry name" value="F-box domain"/>
    <property type="match status" value="1"/>
</dbReference>
<proteinExistence type="predicted"/>
<feature type="compositionally biased region" description="Acidic residues" evidence="1">
    <location>
        <begin position="335"/>
        <end position="344"/>
    </location>
</feature>
<dbReference type="InterPro" id="IPR036047">
    <property type="entry name" value="F-box-like_dom_sf"/>
</dbReference>
<name>A0AAD4LYB8_9AGAM</name>
<reference evidence="2" key="1">
    <citation type="journal article" date="2022" name="New Phytol.">
        <title>Evolutionary transition to the ectomycorrhizal habit in the genomes of a hyperdiverse lineage of mushroom-forming fungi.</title>
        <authorList>
            <person name="Looney B."/>
            <person name="Miyauchi S."/>
            <person name="Morin E."/>
            <person name="Drula E."/>
            <person name="Courty P.E."/>
            <person name="Kohler A."/>
            <person name="Kuo A."/>
            <person name="LaButti K."/>
            <person name="Pangilinan J."/>
            <person name="Lipzen A."/>
            <person name="Riley R."/>
            <person name="Andreopoulos W."/>
            <person name="He G."/>
            <person name="Johnson J."/>
            <person name="Nolan M."/>
            <person name="Tritt A."/>
            <person name="Barry K.W."/>
            <person name="Grigoriev I.V."/>
            <person name="Nagy L.G."/>
            <person name="Hibbett D."/>
            <person name="Henrissat B."/>
            <person name="Matheny P.B."/>
            <person name="Labbe J."/>
            <person name="Martin F.M."/>
        </authorList>
    </citation>
    <scope>NUCLEOTIDE SEQUENCE</scope>
    <source>
        <strain evidence="2">BPL690</strain>
    </source>
</reference>
<gene>
    <name evidence="2" type="ORF">B0F90DRAFT_1927718</name>
</gene>
<sequence length="775" mass="85109">MMAHSLCSLPPELIEEIIISSALLGDTRLAASLARTCRFFRALIYHQFHKHLWREMFLVVFDNPHPAGDVRTHGRAPQSHSYLANKGKSKSYLSIDTFPWEDEYKRRIWTESFILRRTHSPPDYPSFDISPDLPSNNKELRTVLETLLRVVLTAAPLPYDALASIMSHHHPYGPSHPHPIFSPLFVVANTQPTLALGSRNTTWLTRVLAHGLPSAFMARLIAFDEKGEVDVQKRPLEWDGLLAKLVAQIGLMMPINSGCSVRQPHHTVLVSPFPTIPEDSEGNGGDTNAHASSAMSTTDLVGNPDDGDRVTQNHDSDDDPSLSDNDSNFEPQSASDDESESEIDGDEVLGAIATPATISLDGVRRLARVRVYNMAYLHTSRSFGPFLPLDALHSPGHLKPDSAACNCSKVEEEGEEDAWFSLTAVPPVPPIPDTNSFLSALLGTDGSNNSDDSDDSEDENVDSPPEYTSHSYAVGDDTEGEEEEEEEEEGEDASLSHSNLEQEESSNASASVPPPPAATSNTRRSHLIETRGDQLHFDWAWIAAARLVIELNLWDLLMIRHQGVLRALLSLEGLRPFSAPGCPRLRMKWRTRMQKGIGESLRKGKGGTGRVWKDSGDYRDLLGNNAQPLSRRFSNPALYEVMRIIPLTLRITHYTRAPPAWPGRPTIHVSGNWHTSTSPPELARVRGTVEMTASGDVRWTLVSFREDGEGEWASEGVQLGGRGSAMGVIGMWTGAEHEPSDPLGPFWAWKVGPLGSNAVANDKSSVGSGADTRAS</sequence>
<evidence type="ECO:0000313" key="3">
    <source>
        <dbReference type="Proteomes" id="UP001203297"/>
    </source>
</evidence>
<dbReference type="Proteomes" id="UP001203297">
    <property type="component" value="Unassembled WGS sequence"/>
</dbReference>
<feature type="compositionally biased region" description="Basic and acidic residues" evidence="1">
    <location>
        <begin position="306"/>
        <end position="315"/>
    </location>
</feature>
<feature type="region of interest" description="Disordered" evidence="1">
    <location>
        <begin position="270"/>
        <end position="344"/>
    </location>
</feature>
<feature type="compositionally biased region" description="Polar residues" evidence="1">
    <location>
        <begin position="289"/>
        <end position="300"/>
    </location>
</feature>
<keyword evidence="3" id="KW-1185">Reference proteome</keyword>
<organism evidence="2 3">
    <name type="scientific">Multifurca ochricompacta</name>
    <dbReference type="NCBI Taxonomy" id="376703"/>
    <lineage>
        <taxon>Eukaryota</taxon>
        <taxon>Fungi</taxon>
        <taxon>Dikarya</taxon>
        <taxon>Basidiomycota</taxon>
        <taxon>Agaricomycotina</taxon>
        <taxon>Agaricomycetes</taxon>
        <taxon>Russulales</taxon>
        <taxon>Russulaceae</taxon>
        <taxon>Multifurca</taxon>
    </lineage>
</organism>